<feature type="signal peptide" evidence="1">
    <location>
        <begin position="1"/>
        <end position="27"/>
    </location>
</feature>
<proteinExistence type="predicted"/>
<name>A0A9W6HS21_9MICO</name>
<reference evidence="2" key="2">
    <citation type="submission" date="2023-01" db="EMBL/GenBank/DDBJ databases">
        <authorList>
            <person name="Sun Q."/>
            <person name="Evtushenko L."/>
        </authorList>
    </citation>
    <scope>NUCLEOTIDE SEQUENCE</scope>
    <source>
        <strain evidence="2">VKM Ac-1958</strain>
    </source>
</reference>
<evidence type="ECO:0000313" key="3">
    <source>
        <dbReference type="Proteomes" id="UP001142325"/>
    </source>
</evidence>
<dbReference type="PROSITE" id="PS51257">
    <property type="entry name" value="PROKAR_LIPOPROTEIN"/>
    <property type="match status" value="1"/>
</dbReference>
<protein>
    <submittedName>
        <fullName evidence="2">Uncharacterized protein</fullName>
    </submittedName>
</protein>
<dbReference type="EMBL" id="BSET01000001">
    <property type="protein sequence ID" value="GLK01841.1"/>
    <property type="molecule type" value="Genomic_DNA"/>
</dbReference>
<accession>A0A9W6HS21</accession>
<keyword evidence="3" id="KW-1185">Reference proteome</keyword>
<sequence length="245" mass="26100">MTSKTLAAAAAALVVFLGGLLSGCAAGQGTVADAVETLYASASVSDVEAATRQARDAAILEWGAEEQVIAPFSAPALQSAYDADAAEGARYGAQTLSFWNYYTEFVDTVAQQLRDGLRQELTEADARAYYDAHPADFARQDTMTVRITEWEGTRAVGASELDIDADTVRMLQEAHDLAISAALALRAGEQVTVDRGDGRQALIECLTRESGGTYPFDDVMQAAAVRAASDIFESELRRRIAAAHP</sequence>
<evidence type="ECO:0000313" key="2">
    <source>
        <dbReference type="EMBL" id="GLK01841.1"/>
    </source>
</evidence>
<organism evidence="2 3">
    <name type="scientific">Microbacterium keratanolyticum</name>
    <dbReference type="NCBI Taxonomy" id="67574"/>
    <lineage>
        <taxon>Bacteria</taxon>
        <taxon>Bacillati</taxon>
        <taxon>Actinomycetota</taxon>
        <taxon>Actinomycetes</taxon>
        <taxon>Micrococcales</taxon>
        <taxon>Microbacteriaceae</taxon>
        <taxon>Microbacterium</taxon>
    </lineage>
</organism>
<comment type="caution">
    <text evidence="2">The sequence shown here is derived from an EMBL/GenBank/DDBJ whole genome shotgun (WGS) entry which is preliminary data.</text>
</comment>
<dbReference type="Proteomes" id="UP001142325">
    <property type="component" value="Unassembled WGS sequence"/>
</dbReference>
<dbReference type="AlphaFoldDB" id="A0A9W6HS21"/>
<gene>
    <name evidence="2" type="ORF">GCM10017596_15560</name>
</gene>
<keyword evidence="1" id="KW-0732">Signal</keyword>
<feature type="chain" id="PRO_5040945843" evidence="1">
    <location>
        <begin position="28"/>
        <end position="245"/>
    </location>
</feature>
<evidence type="ECO:0000256" key="1">
    <source>
        <dbReference type="SAM" id="SignalP"/>
    </source>
</evidence>
<dbReference type="RefSeq" id="WP_204939450.1">
    <property type="nucleotide sequence ID" value="NZ_BAAAUM010000001.1"/>
</dbReference>
<reference evidence="2" key="1">
    <citation type="journal article" date="2014" name="Int. J. Syst. Evol. Microbiol.">
        <title>Complete genome sequence of Corynebacterium casei LMG S-19264T (=DSM 44701T), isolated from a smear-ripened cheese.</title>
        <authorList>
            <consortium name="US DOE Joint Genome Institute (JGI-PGF)"/>
            <person name="Walter F."/>
            <person name="Albersmeier A."/>
            <person name="Kalinowski J."/>
            <person name="Ruckert C."/>
        </authorList>
    </citation>
    <scope>NUCLEOTIDE SEQUENCE</scope>
    <source>
        <strain evidence="2">VKM Ac-1958</strain>
    </source>
</reference>